<dbReference type="EMBL" id="JABCSC020000001">
    <property type="protein sequence ID" value="NSL53536.1"/>
    <property type="molecule type" value="Genomic_DNA"/>
</dbReference>
<organism evidence="1 2">
    <name type="scientific">Uliginosibacterium aquaticum</name>
    <dbReference type="NCBI Taxonomy" id="2731212"/>
    <lineage>
        <taxon>Bacteria</taxon>
        <taxon>Pseudomonadati</taxon>
        <taxon>Pseudomonadota</taxon>
        <taxon>Betaproteobacteria</taxon>
        <taxon>Rhodocyclales</taxon>
        <taxon>Zoogloeaceae</taxon>
        <taxon>Uliginosibacterium</taxon>
    </lineage>
</organism>
<comment type="caution">
    <text evidence="1">The sequence shown here is derived from an EMBL/GenBank/DDBJ whole genome shotgun (WGS) entry which is preliminary data.</text>
</comment>
<accession>A0ABX2IAY5</accession>
<dbReference type="Proteomes" id="UP000778523">
    <property type="component" value="Unassembled WGS sequence"/>
</dbReference>
<gene>
    <name evidence="1" type="ORF">HJ583_000715</name>
</gene>
<sequence>MSNEHPRFAPFQLDFSNSIPLIVISSQLAAPSPDSPLEAFPDDTAGNLSWSQERVHWQLLMQDPPAFIYALEQIITKRTWPHGWIAELTDVWLELAIAECVEFCIVSAFKKGLPTPCDVALTALLKNLLLDYSVSQVFELLGASIDDAADFTERKYISQQRAESFMVGACQRRADLARAEGATIRGLPRDPMLGRTQASHVLHDVFFGHGEAGFFSAIPRA</sequence>
<protein>
    <submittedName>
        <fullName evidence="1">Uncharacterized protein</fullName>
    </submittedName>
</protein>
<name>A0ABX2IAY5_9RHOO</name>
<reference evidence="1 2" key="1">
    <citation type="submission" date="2020-06" db="EMBL/GenBank/DDBJ databases">
        <title>Draft genome of Uliginosibacterium sp. IMCC34675.</title>
        <authorList>
            <person name="Song J."/>
        </authorList>
    </citation>
    <scope>NUCLEOTIDE SEQUENCE [LARGE SCALE GENOMIC DNA]</scope>
    <source>
        <strain evidence="1 2">IMCC34675</strain>
    </source>
</reference>
<evidence type="ECO:0000313" key="1">
    <source>
        <dbReference type="EMBL" id="NSL53536.1"/>
    </source>
</evidence>
<keyword evidence="2" id="KW-1185">Reference proteome</keyword>
<proteinExistence type="predicted"/>
<evidence type="ECO:0000313" key="2">
    <source>
        <dbReference type="Proteomes" id="UP000778523"/>
    </source>
</evidence>
<dbReference type="RefSeq" id="WP_170019631.1">
    <property type="nucleotide sequence ID" value="NZ_JABCSC020000001.1"/>
</dbReference>